<evidence type="ECO:0000313" key="2">
    <source>
        <dbReference type="Proteomes" id="UP001057305"/>
    </source>
</evidence>
<dbReference type="EMBL" id="CP073116">
    <property type="protein sequence ID" value="UTG71018.1"/>
    <property type="molecule type" value="Genomic_DNA"/>
</dbReference>
<reference evidence="1" key="1">
    <citation type="submission" date="2021-04" db="EMBL/GenBank/DDBJ databases">
        <title>Characterizing Neisseria spp. as novel respiratory pathobionts in bronchiectasis.</title>
        <authorList>
            <person name="Li L."/>
            <person name="Mac Aogain M."/>
            <person name="Xu T."/>
            <person name="Jaggi T.K."/>
            <person name="Chan L.Y."/>
            <person name="Keir H.R."/>
            <person name="Dicker A.J."/>
            <person name="Qu J."/>
            <person name="Liu Y."/>
            <person name="Chen H.S."/>
            <person name="Koh M.S."/>
            <person name="Ong T.H."/>
            <person name="Lim A.Y.H."/>
            <person name="Abisheganaden J."/>
            <person name="Low T.B."/>
            <person name="Oliver B.G."/>
            <person name="Tan N.S."/>
            <person name="Fang M."/>
            <person name="Chalmers J.D."/>
            <person name="Chotirmall S.H."/>
        </authorList>
    </citation>
    <scope>NUCLEOTIDE SEQUENCE</scope>
    <source>
        <strain evidence="1">TT0073</strain>
    </source>
</reference>
<proteinExistence type="predicted"/>
<dbReference type="Proteomes" id="UP001057305">
    <property type="component" value="Chromosome"/>
</dbReference>
<evidence type="ECO:0000313" key="1">
    <source>
        <dbReference type="EMBL" id="UTG71018.1"/>
    </source>
</evidence>
<sequence>MKPSIILCCLLLTSCTFSKESQIIHKKIPFDVNTQAKLRMYGSYNMDLIRNYTDTDCTQWENTKRNSANRRFINGLPRKARNISIGIPPTNLSKNTEKDTGMVIRDTYREITIPAGKPIVLDGASSIISNNRRIECRIATSFTPKAGKYYETRYVITPTSCDIEVYNILDKKQDDINLTSKISTEYCKKPKTSF</sequence>
<organism evidence="1 2">
    <name type="scientific">Neisseria subflava</name>
    <dbReference type="NCBI Taxonomy" id="28449"/>
    <lineage>
        <taxon>Bacteria</taxon>
        <taxon>Pseudomonadati</taxon>
        <taxon>Pseudomonadota</taxon>
        <taxon>Betaproteobacteria</taxon>
        <taxon>Neisseriales</taxon>
        <taxon>Neisseriaceae</taxon>
        <taxon>Neisseria</taxon>
    </lineage>
</organism>
<dbReference type="AlphaFoldDB" id="A0A9X9HWE4"/>
<accession>A0A9X9HWE4</accession>
<protein>
    <recommendedName>
        <fullName evidence="3">Lipoprotein</fullName>
    </recommendedName>
</protein>
<evidence type="ECO:0008006" key="3">
    <source>
        <dbReference type="Google" id="ProtNLM"/>
    </source>
</evidence>
<gene>
    <name evidence="1" type="ORF">KCG56_06250</name>
</gene>
<name>A0A9X9HWE4_NEISU</name>
<dbReference type="PROSITE" id="PS51257">
    <property type="entry name" value="PROKAR_LIPOPROTEIN"/>
    <property type="match status" value="1"/>
</dbReference>
<dbReference type="RefSeq" id="WP_083308764.1">
    <property type="nucleotide sequence ID" value="NZ_CP073116.1"/>
</dbReference>